<sequence>MRFISYTGPAGNGVGLFTTAGYRGLPVSELGFALRDVIGKGPDAVVEFGARLSEAPLLAPGSFRLLPPIPDPDKILCIGLNYRKHAAESNTPVPEYPVVFSRYHSSLVGADAPLIRPNVSDLLDYEVELAAVIGKSGRNIPVEQALQHVAGYSVFNDASVRDYQVRTQQWFMGKNFDGTGAFGPELVTADELPPGAKGLHLEARVNGRVLQSDNTEDMIFDVATLVHVISEAMTLSPGDVIVTGTPSGVGARQNPPIWLKPGDICEVEIVGIGLLSNPVEQERSEA</sequence>
<gene>
    <name evidence="4" type="ORF">ABC974_16795</name>
</gene>
<comment type="caution">
    <text evidence="4">The sequence shown here is derived from an EMBL/GenBank/DDBJ whole genome shotgun (WGS) entry which is preliminary data.</text>
</comment>
<dbReference type="RefSeq" id="WP_343892449.1">
    <property type="nucleotide sequence ID" value="NZ_BAAAEH010000059.1"/>
</dbReference>
<evidence type="ECO:0000313" key="5">
    <source>
        <dbReference type="Proteomes" id="UP001419910"/>
    </source>
</evidence>
<dbReference type="InterPro" id="IPR036663">
    <property type="entry name" value="Fumarylacetoacetase_C_sf"/>
</dbReference>
<name>A0ABU9Y676_9SPHN</name>
<accession>A0ABU9Y676</accession>
<dbReference type="EMBL" id="JBDIME010000016">
    <property type="protein sequence ID" value="MEN2791295.1"/>
    <property type="molecule type" value="Genomic_DNA"/>
</dbReference>
<dbReference type="Proteomes" id="UP001419910">
    <property type="component" value="Unassembled WGS sequence"/>
</dbReference>
<dbReference type="InterPro" id="IPR051121">
    <property type="entry name" value="FAH"/>
</dbReference>
<dbReference type="GO" id="GO:0016787">
    <property type="term" value="F:hydrolase activity"/>
    <property type="evidence" value="ECO:0007669"/>
    <property type="project" value="UniProtKB-KW"/>
</dbReference>
<comment type="similarity">
    <text evidence="1">Belongs to the FAH family.</text>
</comment>
<proteinExistence type="inferred from homology"/>
<dbReference type="InterPro" id="IPR011234">
    <property type="entry name" value="Fumarylacetoacetase-like_C"/>
</dbReference>
<evidence type="ECO:0000256" key="2">
    <source>
        <dbReference type="ARBA" id="ARBA00022723"/>
    </source>
</evidence>
<feature type="domain" description="Fumarylacetoacetase-like C-terminal" evidence="3">
    <location>
        <begin position="74"/>
        <end position="279"/>
    </location>
</feature>
<organism evidence="4 5">
    <name type="scientific">Sphingomonas oligophenolica</name>
    <dbReference type="NCBI Taxonomy" id="301154"/>
    <lineage>
        <taxon>Bacteria</taxon>
        <taxon>Pseudomonadati</taxon>
        <taxon>Pseudomonadota</taxon>
        <taxon>Alphaproteobacteria</taxon>
        <taxon>Sphingomonadales</taxon>
        <taxon>Sphingomonadaceae</taxon>
        <taxon>Sphingomonas</taxon>
    </lineage>
</organism>
<keyword evidence="5" id="KW-1185">Reference proteome</keyword>
<evidence type="ECO:0000313" key="4">
    <source>
        <dbReference type="EMBL" id="MEN2791295.1"/>
    </source>
</evidence>
<keyword evidence="4" id="KW-0378">Hydrolase</keyword>
<protein>
    <submittedName>
        <fullName evidence="4">Fumarylacetoacetate hydrolase family protein</fullName>
    </submittedName>
</protein>
<dbReference type="Pfam" id="PF01557">
    <property type="entry name" value="FAA_hydrolase"/>
    <property type="match status" value="1"/>
</dbReference>
<dbReference type="Gene3D" id="3.90.850.10">
    <property type="entry name" value="Fumarylacetoacetase-like, C-terminal domain"/>
    <property type="match status" value="1"/>
</dbReference>
<dbReference type="PANTHER" id="PTHR42796:SF4">
    <property type="entry name" value="FUMARYLACETOACETATE HYDROLASE DOMAIN-CONTAINING PROTEIN 2A"/>
    <property type="match status" value="1"/>
</dbReference>
<reference evidence="4 5" key="1">
    <citation type="submission" date="2024-05" db="EMBL/GenBank/DDBJ databases">
        <authorList>
            <person name="Liu Q."/>
            <person name="Xin Y.-H."/>
        </authorList>
    </citation>
    <scope>NUCLEOTIDE SEQUENCE [LARGE SCALE GENOMIC DNA]</scope>
    <source>
        <strain evidence="4 5">CGMCC 1.10181</strain>
    </source>
</reference>
<evidence type="ECO:0000259" key="3">
    <source>
        <dbReference type="Pfam" id="PF01557"/>
    </source>
</evidence>
<dbReference type="PANTHER" id="PTHR42796">
    <property type="entry name" value="FUMARYLACETOACETATE HYDROLASE DOMAIN-CONTAINING PROTEIN 2A-RELATED"/>
    <property type="match status" value="1"/>
</dbReference>
<dbReference type="SUPFAM" id="SSF56529">
    <property type="entry name" value="FAH"/>
    <property type="match status" value="1"/>
</dbReference>
<keyword evidence="2" id="KW-0479">Metal-binding</keyword>
<evidence type="ECO:0000256" key="1">
    <source>
        <dbReference type="ARBA" id="ARBA00010211"/>
    </source>
</evidence>